<reference evidence="2 3" key="1">
    <citation type="submission" date="2016-06" db="EMBL/GenBank/DDBJ databases">
        <title>Comparative genomics of the ectomycorrhizal sister species Rhizopogon vinicolor and Rhizopogon vesiculosus (Basidiomycota: Boletales) reveals a divergence of the mating type B locus.</title>
        <authorList>
            <consortium name="DOE Joint Genome Institute"/>
            <person name="Mujic A.B."/>
            <person name="Kuo A."/>
            <person name="Tritt A."/>
            <person name="Lipzen A."/>
            <person name="Chen C."/>
            <person name="Johnson J."/>
            <person name="Sharma A."/>
            <person name="Barry K."/>
            <person name="Grigoriev I.V."/>
            <person name="Spatafora J.W."/>
        </authorList>
    </citation>
    <scope>NUCLEOTIDE SEQUENCE [LARGE SCALE GENOMIC DNA]</scope>
    <source>
        <strain evidence="2 3">AM-OR11-026</strain>
    </source>
</reference>
<dbReference type="STRING" id="1314800.A0A1B7N4T9"/>
<dbReference type="OrthoDB" id="3351168at2759"/>
<dbReference type="AlphaFoldDB" id="A0A1B7N4T9"/>
<keyword evidence="1" id="KW-1133">Transmembrane helix</keyword>
<accession>A0A1B7N4T9</accession>
<dbReference type="EMBL" id="KV448233">
    <property type="protein sequence ID" value="OAX39860.1"/>
    <property type="molecule type" value="Genomic_DNA"/>
</dbReference>
<name>A0A1B7N4T9_9AGAM</name>
<proteinExistence type="predicted"/>
<protein>
    <submittedName>
        <fullName evidence="2">Uncharacterized protein</fullName>
    </submittedName>
</protein>
<feature type="transmembrane region" description="Helical" evidence="1">
    <location>
        <begin position="60"/>
        <end position="86"/>
    </location>
</feature>
<dbReference type="InParanoid" id="A0A1B7N4T9"/>
<keyword evidence="1" id="KW-0812">Transmembrane</keyword>
<gene>
    <name evidence="2" type="ORF">K503DRAFT_865091</name>
</gene>
<sequence length="622" mass="68044">MPSPDDNKRSKRHTHLLLLTIFGQTVIMSFACGFTGGILFEKVIPLPDHVVRLIVEYPTELTLIVTLISTALSMITSGHASIYMFFTFAVKEALRHHLSGPMTLFKLRTAIALSRPSWVLRWKYLKLSALTLVVFAMIGFLNSSWSTLLLPTLIQWPVELTGTELNLGSVAFTNQLNDDLIVLAAENTQEPAFQTFDALTLISGVSAMDTEADVQTSSIFNFNGVSYNRSTGGVLPAVSEYAGSSNTPSAVGLYFSGGLVPVHYSLDWGRDWAESDFQGITKNYTVTQQGFTANVTCQGIDRSVDSFSVTPNATQGPLNSIFLIWEAVVNCSGNLNSATYLTFGNATGQFDPTMGFLPALVCPDPGSTSFNPFKFDIFMASVGKYHLPTTVCEVVPYMTTVNVTYNRAIISVDQVGISSDLTSSPSLPLAQYIASAMNYQVESSQTPVKNLVGDLLTMYGNNDTTLMYSQLEDYWRGILEFTSTQLRSGYSAAGQYSSNEIPSNMTVSTQGTMYITTYGWDSNHRTFSLVIVVITTIWGVTVLAAAHSLIKEKYSFIDTSFDFSDPVHLIVAAAAGGLQGSLHELGSNVIEDREDLTVQFVDVYDKEGKRASRKLQLVDMPV</sequence>
<keyword evidence="1" id="KW-0472">Membrane</keyword>
<feature type="transmembrane region" description="Helical" evidence="1">
    <location>
        <begin position="527"/>
        <end position="546"/>
    </location>
</feature>
<evidence type="ECO:0000313" key="2">
    <source>
        <dbReference type="EMBL" id="OAX39860.1"/>
    </source>
</evidence>
<organism evidence="2 3">
    <name type="scientific">Rhizopogon vinicolor AM-OR11-026</name>
    <dbReference type="NCBI Taxonomy" id="1314800"/>
    <lineage>
        <taxon>Eukaryota</taxon>
        <taxon>Fungi</taxon>
        <taxon>Dikarya</taxon>
        <taxon>Basidiomycota</taxon>
        <taxon>Agaricomycotina</taxon>
        <taxon>Agaricomycetes</taxon>
        <taxon>Agaricomycetidae</taxon>
        <taxon>Boletales</taxon>
        <taxon>Suillineae</taxon>
        <taxon>Rhizopogonaceae</taxon>
        <taxon>Rhizopogon</taxon>
    </lineage>
</organism>
<evidence type="ECO:0000256" key="1">
    <source>
        <dbReference type="SAM" id="Phobius"/>
    </source>
</evidence>
<feature type="transmembrane region" description="Helical" evidence="1">
    <location>
        <begin position="124"/>
        <end position="145"/>
    </location>
</feature>
<dbReference type="Proteomes" id="UP000092154">
    <property type="component" value="Unassembled WGS sequence"/>
</dbReference>
<evidence type="ECO:0000313" key="3">
    <source>
        <dbReference type="Proteomes" id="UP000092154"/>
    </source>
</evidence>
<feature type="transmembrane region" description="Helical" evidence="1">
    <location>
        <begin position="16"/>
        <end position="40"/>
    </location>
</feature>
<keyword evidence="3" id="KW-1185">Reference proteome</keyword>